<dbReference type="SUPFAM" id="SSF48403">
    <property type="entry name" value="Ankyrin repeat"/>
    <property type="match status" value="1"/>
</dbReference>
<protein>
    <submittedName>
        <fullName evidence="1">Ankyrin repeat protein</fullName>
    </submittedName>
</protein>
<dbReference type="AlphaFoldDB" id="A0A5J5EJ33"/>
<evidence type="ECO:0000313" key="1">
    <source>
        <dbReference type="EMBL" id="KAA8894966.1"/>
    </source>
</evidence>
<comment type="caution">
    <text evidence="1">The sequence shown here is derived from an EMBL/GenBank/DDBJ whole genome shotgun (WGS) entry which is preliminary data.</text>
</comment>
<dbReference type="OrthoDB" id="20872at2759"/>
<sequence length="84" mass="9087">MTSVGNYLVQAAPQGEKEPMFFLLKSGPIQTAIDDNSNFTAHGAAAHGQFAILRLLLQWNSDLKASNRDGNTTLHLAAMNGFLK</sequence>
<reference evidence="1 2" key="1">
    <citation type="submission" date="2019-09" db="EMBL/GenBank/DDBJ databases">
        <title>Draft genome of the ectomycorrhizal ascomycete Sphaerosporella brunnea.</title>
        <authorList>
            <consortium name="DOE Joint Genome Institute"/>
            <person name="Benucci G.M."/>
            <person name="Marozzi G."/>
            <person name="Antonielli L."/>
            <person name="Sanchez S."/>
            <person name="Marco P."/>
            <person name="Wang X."/>
            <person name="Falini L.B."/>
            <person name="Barry K."/>
            <person name="Haridas S."/>
            <person name="Lipzen A."/>
            <person name="Labutti K."/>
            <person name="Grigoriev I.V."/>
            <person name="Murat C."/>
            <person name="Martin F."/>
            <person name="Albertini E."/>
            <person name="Donnini D."/>
            <person name="Bonito G."/>
        </authorList>
    </citation>
    <scope>NUCLEOTIDE SEQUENCE [LARGE SCALE GENOMIC DNA]</scope>
    <source>
        <strain evidence="1 2">Sb_GMNB300</strain>
    </source>
</reference>
<dbReference type="InParanoid" id="A0A5J5EJ33"/>
<dbReference type="EMBL" id="VXIS01000296">
    <property type="protein sequence ID" value="KAA8894966.1"/>
    <property type="molecule type" value="Genomic_DNA"/>
</dbReference>
<dbReference type="InterPro" id="IPR002110">
    <property type="entry name" value="Ankyrin_rpt"/>
</dbReference>
<dbReference type="InterPro" id="IPR036770">
    <property type="entry name" value="Ankyrin_rpt-contain_sf"/>
</dbReference>
<evidence type="ECO:0000313" key="2">
    <source>
        <dbReference type="Proteomes" id="UP000326924"/>
    </source>
</evidence>
<dbReference type="Pfam" id="PF12796">
    <property type="entry name" value="Ank_2"/>
    <property type="match status" value="1"/>
</dbReference>
<dbReference type="Gene3D" id="1.25.40.20">
    <property type="entry name" value="Ankyrin repeat-containing domain"/>
    <property type="match status" value="1"/>
</dbReference>
<gene>
    <name evidence="1" type="ORF">FN846DRAFT_971706</name>
</gene>
<accession>A0A5J5EJ33</accession>
<name>A0A5J5EJ33_9PEZI</name>
<dbReference type="Proteomes" id="UP000326924">
    <property type="component" value="Unassembled WGS sequence"/>
</dbReference>
<organism evidence="1 2">
    <name type="scientific">Sphaerosporella brunnea</name>
    <dbReference type="NCBI Taxonomy" id="1250544"/>
    <lineage>
        <taxon>Eukaryota</taxon>
        <taxon>Fungi</taxon>
        <taxon>Dikarya</taxon>
        <taxon>Ascomycota</taxon>
        <taxon>Pezizomycotina</taxon>
        <taxon>Pezizomycetes</taxon>
        <taxon>Pezizales</taxon>
        <taxon>Pyronemataceae</taxon>
        <taxon>Sphaerosporella</taxon>
    </lineage>
</organism>
<keyword evidence="2" id="KW-1185">Reference proteome</keyword>
<proteinExistence type="predicted"/>